<dbReference type="AlphaFoldDB" id="A0AAV4NRA8"/>
<organism evidence="12 13">
    <name type="scientific">Caerostris extrusa</name>
    <name type="common">Bark spider</name>
    <name type="synonym">Caerostris bankana</name>
    <dbReference type="NCBI Taxonomy" id="172846"/>
    <lineage>
        <taxon>Eukaryota</taxon>
        <taxon>Metazoa</taxon>
        <taxon>Ecdysozoa</taxon>
        <taxon>Arthropoda</taxon>
        <taxon>Chelicerata</taxon>
        <taxon>Arachnida</taxon>
        <taxon>Araneae</taxon>
        <taxon>Araneomorphae</taxon>
        <taxon>Entelegynae</taxon>
        <taxon>Araneoidea</taxon>
        <taxon>Araneidae</taxon>
        <taxon>Caerostris</taxon>
    </lineage>
</organism>
<keyword evidence="9" id="KW-1071">Ligand-gated ion channel</keyword>
<evidence type="ECO:0000256" key="2">
    <source>
        <dbReference type="ARBA" id="ARBA00022448"/>
    </source>
</evidence>
<feature type="domain" description="Ionotropic glutamate receptor L-glutamate and glycine-binding" evidence="11">
    <location>
        <begin position="9"/>
        <end position="75"/>
    </location>
</feature>
<evidence type="ECO:0000313" key="13">
    <source>
        <dbReference type="Proteomes" id="UP001054945"/>
    </source>
</evidence>
<evidence type="ECO:0000256" key="9">
    <source>
        <dbReference type="ARBA" id="ARBA00023286"/>
    </source>
</evidence>
<dbReference type="Proteomes" id="UP001054945">
    <property type="component" value="Unassembled WGS sequence"/>
</dbReference>
<evidence type="ECO:0000313" key="12">
    <source>
        <dbReference type="EMBL" id="GIX86948.1"/>
    </source>
</evidence>
<dbReference type="InterPro" id="IPR019594">
    <property type="entry name" value="Glu/Gly-bd"/>
</dbReference>
<comment type="subcellular location">
    <subcellularLocation>
        <location evidence="1">Membrane</location>
        <topology evidence="1">Multi-pass membrane protein</topology>
    </subcellularLocation>
</comment>
<keyword evidence="8" id="KW-0325">Glycoprotein</keyword>
<gene>
    <name evidence="12" type="ORF">CEXT_254611</name>
</gene>
<keyword evidence="2" id="KW-0813">Transport</keyword>
<evidence type="ECO:0000256" key="6">
    <source>
        <dbReference type="ARBA" id="ARBA00023136"/>
    </source>
</evidence>
<name>A0AAV4NRA8_CAEEX</name>
<proteinExistence type="predicted"/>
<evidence type="ECO:0000256" key="5">
    <source>
        <dbReference type="ARBA" id="ARBA00023065"/>
    </source>
</evidence>
<evidence type="ECO:0000256" key="7">
    <source>
        <dbReference type="ARBA" id="ARBA00023170"/>
    </source>
</evidence>
<evidence type="ECO:0000259" key="11">
    <source>
        <dbReference type="Pfam" id="PF10613"/>
    </source>
</evidence>
<comment type="caution">
    <text evidence="12">The sequence shown here is derived from an EMBL/GenBank/DDBJ whole genome shotgun (WGS) entry which is preliminary data.</text>
</comment>
<dbReference type="Pfam" id="PF10613">
    <property type="entry name" value="Lig_chan-Glu_bd"/>
    <property type="match status" value="1"/>
</dbReference>
<evidence type="ECO:0000256" key="3">
    <source>
        <dbReference type="ARBA" id="ARBA00022692"/>
    </source>
</evidence>
<dbReference type="GO" id="GO:0016020">
    <property type="term" value="C:membrane"/>
    <property type="evidence" value="ECO:0007669"/>
    <property type="project" value="UniProtKB-SubCell"/>
</dbReference>
<evidence type="ECO:0000256" key="1">
    <source>
        <dbReference type="ARBA" id="ARBA00004141"/>
    </source>
</evidence>
<keyword evidence="7" id="KW-0675">Receptor</keyword>
<dbReference type="EMBL" id="BPLR01003633">
    <property type="protein sequence ID" value="GIX86948.1"/>
    <property type="molecule type" value="Genomic_DNA"/>
</dbReference>
<sequence length="78" mass="8800">MLCPPVIRVTTLLTRDMKVIKNEDDGKMQFFGIIGRLLDTILTATNMQFELIVAEDQEWGRLTADGNWTGMIGKTAKK</sequence>
<evidence type="ECO:0000256" key="8">
    <source>
        <dbReference type="ARBA" id="ARBA00023180"/>
    </source>
</evidence>
<keyword evidence="3" id="KW-0812">Transmembrane</keyword>
<keyword evidence="6" id="KW-0472">Membrane</keyword>
<keyword evidence="4" id="KW-1133">Transmembrane helix</keyword>
<dbReference type="Gene3D" id="3.40.190.10">
    <property type="entry name" value="Periplasmic binding protein-like II"/>
    <property type="match status" value="1"/>
</dbReference>
<keyword evidence="5" id="KW-0406">Ion transport</keyword>
<protein>
    <recommendedName>
        <fullName evidence="11">Ionotropic glutamate receptor L-glutamate and glycine-binding domain-containing protein</fullName>
    </recommendedName>
</protein>
<evidence type="ECO:0000256" key="10">
    <source>
        <dbReference type="ARBA" id="ARBA00023303"/>
    </source>
</evidence>
<evidence type="ECO:0000256" key="4">
    <source>
        <dbReference type="ARBA" id="ARBA00022989"/>
    </source>
</evidence>
<reference evidence="12 13" key="1">
    <citation type="submission" date="2021-06" db="EMBL/GenBank/DDBJ databases">
        <title>Caerostris extrusa draft genome.</title>
        <authorList>
            <person name="Kono N."/>
            <person name="Arakawa K."/>
        </authorList>
    </citation>
    <scope>NUCLEOTIDE SEQUENCE [LARGE SCALE GENOMIC DNA]</scope>
</reference>
<keyword evidence="13" id="KW-1185">Reference proteome</keyword>
<accession>A0AAV4NRA8</accession>
<dbReference type="GO" id="GO:0015276">
    <property type="term" value="F:ligand-gated monoatomic ion channel activity"/>
    <property type="evidence" value="ECO:0007669"/>
    <property type="project" value="InterPro"/>
</dbReference>
<keyword evidence="10" id="KW-0407">Ion channel</keyword>